<evidence type="ECO:0000313" key="12">
    <source>
        <dbReference type="Proteomes" id="UP000275408"/>
    </source>
</evidence>
<evidence type="ECO:0000313" key="11">
    <source>
        <dbReference type="EMBL" id="RMX59927.1"/>
    </source>
</evidence>
<evidence type="ECO:0000256" key="6">
    <source>
        <dbReference type="ARBA" id="ARBA00023136"/>
    </source>
</evidence>
<dbReference type="InterPro" id="IPR006634">
    <property type="entry name" value="TLC-dom"/>
</dbReference>
<evidence type="ECO:0000256" key="3">
    <source>
        <dbReference type="ARBA" id="ARBA00004991"/>
    </source>
</evidence>
<evidence type="ECO:0000256" key="2">
    <source>
        <dbReference type="ARBA" id="ARBA00004760"/>
    </source>
</evidence>
<keyword evidence="5 9" id="KW-1133">Transmembrane helix</keyword>
<evidence type="ECO:0000256" key="4">
    <source>
        <dbReference type="ARBA" id="ARBA00022692"/>
    </source>
</evidence>
<evidence type="ECO:0000256" key="9">
    <source>
        <dbReference type="SAM" id="Phobius"/>
    </source>
</evidence>
<dbReference type="Pfam" id="PF03798">
    <property type="entry name" value="TRAM_LAG1_CLN8"/>
    <property type="match status" value="1"/>
</dbReference>
<organism evidence="11 12">
    <name type="scientific">Pocillopora damicornis</name>
    <name type="common">Cauliflower coral</name>
    <name type="synonym">Millepora damicornis</name>
    <dbReference type="NCBI Taxonomy" id="46731"/>
    <lineage>
        <taxon>Eukaryota</taxon>
        <taxon>Metazoa</taxon>
        <taxon>Cnidaria</taxon>
        <taxon>Anthozoa</taxon>
        <taxon>Hexacorallia</taxon>
        <taxon>Scleractinia</taxon>
        <taxon>Astrocoeniina</taxon>
        <taxon>Pocilloporidae</taxon>
        <taxon>Pocillopora</taxon>
    </lineage>
</organism>
<keyword evidence="12" id="KW-1185">Reference proteome</keyword>
<dbReference type="PROSITE" id="PS50922">
    <property type="entry name" value="TLC"/>
    <property type="match status" value="1"/>
</dbReference>
<feature type="region of interest" description="Disordered" evidence="8">
    <location>
        <begin position="309"/>
        <end position="343"/>
    </location>
</feature>
<keyword evidence="6 7" id="KW-0472">Membrane</keyword>
<keyword evidence="4 7" id="KW-0812">Transmembrane</keyword>
<dbReference type="STRING" id="46731.A0A3M6V205"/>
<feature type="transmembrane region" description="Helical" evidence="9">
    <location>
        <begin position="91"/>
        <end position="109"/>
    </location>
</feature>
<dbReference type="EMBL" id="RCHS01000253">
    <property type="protein sequence ID" value="RMX59927.1"/>
    <property type="molecule type" value="Genomic_DNA"/>
</dbReference>
<dbReference type="PANTHER" id="PTHR12560:SF58">
    <property type="entry name" value="CERAMIDE SYNTHASE 1"/>
    <property type="match status" value="1"/>
</dbReference>
<dbReference type="AlphaFoldDB" id="A0A3M6V205"/>
<proteinExistence type="predicted"/>
<comment type="subcellular location">
    <subcellularLocation>
        <location evidence="1">Membrane</location>
        <topology evidence="1">Multi-pass membrane protein</topology>
    </subcellularLocation>
</comment>
<evidence type="ECO:0000256" key="7">
    <source>
        <dbReference type="PROSITE-ProRule" id="PRU00205"/>
    </source>
</evidence>
<reference evidence="11 12" key="1">
    <citation type="journal article" date="2018" name="Sci. Rep.">
        <title>Comparative analysis of the Pocillopora damicornis genome highlights role of immune system in coral evolution.</title>
        <authorList>
            <person name="Cunning R."/>
            <person name="Bay R.A."/>
            <person name="Gillette P."/>
            <person name="Baker A.C."/>
            <person name="Traylor-Knowles N."/>
        </authorList>
    </citation>
    <scope>NUCLEOTIDE SEQUENCE [LARGE SCALE GENOMIC DNA]</scope>
    <source>
        <strain evidence="11">RSMAS</strain>
        <tissue evidence="11">Whole animal</tissue>
    </source>
</reference>
<evidence type="ECO:0000256" key="1">
    <source>
        <dbReference type="ARBA" id="ARBA00004141"/>
    </source>
</evidence>
<feature type="transmembrane region" description="Helical" evidence="9">
    <location>
        <begin position="266"/>
        <end position="295"/>
    </location>
</feature>
<sequence length="343" mass="40187">MEVGYLEVFNKIWHHCRIEWEDRGPTKTFLTDFVNEISSYGFISGEDILLCLFLGVAFTILRYLLSTLIFEPFFKWCQLSEKDQKKSPENAFKFLYYCSAYGYCSYILFNGKYNFFQDTRNCWKGWYKGMPVSQDIYILYMVQTGFYFHSMYATVFMDQWRRDSNLMLVHHVIANCLLFFSFAVRYYKIGVIVLFLHDIADIFLEFCKLCVAFKSRGGKYHLVPDVLSNVGVLCFALVWLYCRLYLYPLKVLHSCGCDARPIVPTAPFYFFFNAMLWVLFLMNIWWFTFIVWLIVRIIIGKSTGVEDTREIPKHPEKDKQLGNGGNVANGEINEPAGDKGEAC</sequence>
<dbReference type="Proteomes" id="UP000275408">
    <property type="component" value="Unassembled WGS sequence"/>
</dbReference>
<feature type="transmembrane region" description="Helical" evidence="9">
    <location>
        <begin position="48"/>
        <end position="70"/>
    </location>
</feature>
<comment type="pathway">
    <text evidence="3">Sphingolipid metabolism.</text>
</comment>
<comment type="pathway">
    <text evidence="2">Lipid metabolism; sphingolipid metabolism.</text>
</comment>
<dbReference type="OrthoDB" id="537032at2759"/>
<evidence type="ECO:0000256" key="5">
    <source>
        <dbReference type="ARBA" id="ARBA00022989"/>
    </source>
</evidence>
<evidence type="ECO:0000259" key="10">
    <source>
        <dbReference type="PROSITE" id="PS50922"/>
    </source>
</evidence>
<dbReference type="GO" id="GO:0050291">
    <property type="term" value="F:sphingosine N-acyltransferase activity"/>
    <property type="evidence" value="ECO:0007669"/>
    <property type="project" value="InterPro"/>
</dbReference>
<dbReference type="GO" id="GO:0046513">
    <property type="term" value="P:ceramide biosynthetic process"/>
    <property type="evidence" value="ECO:0007669"/>
    <property type="project" value="InterPro"/>
</dbReference>
<feature type="domain" description="TLC" evidence="10">
    <location>
        <begin position="85"/>
        <end position="299"/>
    </location>
</feature>
<feature type="compositionally biased region" description="Basic and acidic residues" evidence="8">
    <location>
        <begin position="309"/>
        <end position="320"/>
    </location>
</feature>
<protein>
    <recommendedName>
        <fullName evidence="10">TLC domain-containing protein</fullName>
    </recommendedName>
</protein>
<accession>A0A3M6V205</accession>
<dbReference type="PANTHER" id="PTHR12560">
    <property type="entry name" value="LONGEVITY ASSURANCE FACTOR 1 LAG1"/>
    <property type="match status" value="1"/>
</dbReference>
<feature type="transmembrane region" description="Helical" evidence="9">
    <location>
        <begin position="168"/>
        <end position="187"/>
    </location>
</feature>
<name>A0A3M6V205_POCDA</name>
<dbReference type="SMART" id="SM00724">
    <property type="entry name" value="TLC"/>
    <property type="match status" value="1"/>
</dbReference>
<dbReference type="InterPro" id="IPR016439">
    <property type="entry name" value="Lag1/Lac1-like"/>
</dbReference>
<feature type="transmembrane region" description="Helical" evidence="9">
    <location>
        <begin position="226"/>
        <end position="246"/>
    </location>
</feature>
<gene>
    <name evidence="11" type="ORF">pdam_00001120</name>
</gene>
<comment type="caution">
    <text evidence="11">The sequence shown here is derived from an EMBL/GenBank/DDBJ whole genome shotgun (WGS) entry which is preliminary data.</text>
</comment>
<evidence type="ECO:0000256" key="8">
    <source>
        <dbReference type="SAM" id="MobiDB-lite"/>
    </source>
</evidence>
<feature type="transmembrane region" description="Helical" evidence="9">
    <location>
        <begin position="136"/>
        <end position="156"/>
    </location>
</feature>
<dbReference type="GO" id="GO:0016020">
    <property type="term" value="C:membrane"/>
    <property type="evidence" value="ECO:0007669"/>
    <property type="project" value="UniProtKB-SubCell"/>
</dbReference>
<dbReference type="UniPathway" id="UPA00222"/>